<sequence>MANRLGFLMMNDVVQRLPIYMTGAGHWDHQEPIERPDGFPQYQWLHCVSGEGELKVNGRIHRIKPGAGMFLHPDESHAYYSVERPWEVYWITFMGSEVQALAELAGFGETAVYEAHSQELILNHLKNGLSLTLSNQPGAALECAKLAYMFLIDLTTDRMMRAASTDQGYLRLQPVFNYMDEHYHRDIPLQELAEQLGVSVQHLCLLFRNNVNKRPMEYLNQLRIHKSKELLLQSPVARIQEIALQVGFTTPGYFSTLFKRTEGMTPETFRKLNGVR</sequence>
<dbReference type="EMBL" id="FXAZ01000004">
    <property type="protein sequence ID" value="SMG49819.1"/>
    <property type="molecule type" value="Genomic_DNA"/>
</dbReference>
<dbReference type="InterPro" id="IPR018060">
    <property type="entry name" value="HTH_AraC"/>
</dbReference>
<dbReference type="PRINTS" id="PR00032">
    <property type="entry name" value="HTHARAC"/>
</dbReference>
<dbReference type="Proteomes" id="UP000193834">
    <property type="component" value="Unassembled WGS sequence"/>
</dbReference>
<dbReference type="GO" id="GO:0003700">
    <property type="term" value="F:DNA-binding transcription factor activity"/>
    <property type="evidence" value="ECO:0007669"/>
    <property type="project" value="InterPro"/>
</dbReference>
<dbReference type="SUPFAM" id="SSF46689">
    <property type="entry name" value="Homeodomain-like"/>
    <property type="match status" value="2"/>
</dbReference>
<keyword evidence="3" id="KW-0804">Transcription</keyword>
<dbReference type="SUPFAM" id="SSF51215">
    <property type="entry name" value="Regulatory protein AraC"/>
    <property type="match status" value="1"/>
</dbReference>
<dbReference type="Pfam" id="PF12833">
    <property type="entry name" value="HTH_18"/>
    <property type="match status" value="1"/>
</dbReference>
<organism evidence="4 5">
    <name type="scientific">Paenibacillus aquistagni</name>
    <dbReference type="NCBI Taxonomy" id="1852522"/>
    <lineage>
        <taxon>Bacteria</taxon>
        <taxon>Bacillati</taxon>
        <taxon>Bacillota</taxon>
        <taxon>Bacilli</taxon>
        <taxon>Bacillales</taxon>
        <taxon>Paenibacillaceae</taxon>
        <taxon>Paenibacillus</taxon>
    </lineage>
</organism>
<keyword evidence="2 4" id="KW-0238">DNA-binding</keyword>
<dbReference type="PROSITE" id="PS00041">
    <property type="entry name" value="HTH_ARAC_FAMILY_1"/>
    <property type="match status" value="1"/>
</dbReference>
<protein>
    <submittedName>
        <fullName evidence="4">AraC-type DNA-binding protein</fullName>
    </submittedName>
</protein>
<dbReference type="Gene3D" id="1.10.10.60">
    <property type="entry name" value="Homeodomain-like"/>
    <property type="match status" value="2"/>
</dbReference>
<evidence type="ECO:0000256" key="1">
    <source>
        <dbReference type="ARBA" id="ARBA00023015"/>
    </source>
</evidence>
<dbReference type="GO" id="GO:0043565">
    <property type="term" value="F:sequence-specific DNA binding"/>
    <property type="evidence" value="ECO:0007669"/>
    <property type="project" value="InterPro"/>
</dbReference>
<dbReference type="Gene3D" id="2.60.120.280">
    <property type="entry name" value="Regulatory protein AraC"/>
    <property type="match status" value="1"/>
</dbReference>
<name>A0A1X7L9G9_9BACL</name>
<evidence type="ECO:0000256" key="2">
    <source>
        <dbReference type="ARBA" id="ARBA00023125"/>
    </source>
</evidence>
<keyword evidence="1" id="KW-0805">Transcription regulation</keyword>
<dbReference type="SMART" id="SM00342">
    <property type="entry name" value="HTH_ARAC"/>
    <property type="match status" value="1"/>
</dbReference>
<accession>A0A1X7L9G9</accession>
<dbReference type="PROSITE" id="PS01124">
    <property type="entry name" value="HTH_ARAC_FAMILY_2"/>
    <property type="match status" value="1"/>
</dbReference>
<evidence type="ECO:0000256" key="3">
    <source>
        <dbReference type="ARBA" id="ARBA00023163"/>
    </source>
</evidence>
<gene>
    <name evidence="4" type="ORF">SAMN06295960_3073</name>
</gene>
<dbReference type="Pfam" id="PF02311">
    <property type="entry name" value="AraC_binding"/>
    <property type="match status" value="1"/>
</dbReference>
<reference evidence="4 5" key="1">
    <citation type="submission" date="2017-04" db="EMBL/GenBank/DDBJ databases">
        <authorList>
            <person name="Afonso C.L."/>
            <person name="Miller P.J."/>
            <person name="Scott M.A."/>
            <person name="Spackman E."/>
            <person name="Goraichik I."/>
            <person name="Dimitrov K.M."/>
            <person name="Suarez D.L."/>
            <person name="Swayne D.E."/>
        </authorList>
    </citation>
    <scope>NUCLEOTIDE SEQUENCE [LARGE SCALE GENOMIC DNA]</scope>
    <source>
        <strain evidence="4 5">11</strain>
    </source>
</reference>
<evidence type="ECO:0000313" key="5">
    <source>
        <dbReference type="Proteomes" id="UP000193834"/>
    </source>
</evidence>
<dbReference type="PANTHER" id="PTHR43280">
    <property type="entry name" value="ARAC-FAMILY TRANSCRIPTIONAL REGULATOR"/>
    <property type="match status" value="1"/>
</dbReference>
<dbReference type="InterPro" id="IPR037923">
    <property type="entry name" value="HTH-like"/>
</dbReference>
<dbReference type="InterPro" id="IPR020449">
    <property type="entry name" value="Tscrpt_reg_AraC-type_HTH"/>
</dbReference>
<proteinExistence type="predicted"/>
<evidence type="ECO:0000313" key="4">
    <source>
        <dbReference type="EMBL" id="SMG49819.1"/>
    </source>
</evidence>
<dbReference type="AlphaFoldDB" id="A0A1X7L9G9"/>
<dbReference type="STRING" id="1852522.SAMN06295960_3073"/>
<dbReference type="RefSeq" id="WP_169028626.1">
    <property type="nucleotide sequence ID" value="NZ_FXAZ01000004.1"/>
</dbReference>
<keyword evidence="5" id="KW-1185">Reference proteome</keyword>
<dbReference type="InterPro" id="IPR018062">
    <property type="entry name" value="HTH_AraC-typ_CS"/>
</dbReference>
<dbReference type="InterPro" id="IPR003313">
    <property type="entry name" value="AraC-bd"/>
</dbReference>
<dbReference type="PANTHER" id="PTHR43280:SF2">
    <property type="entry name" value="HTH-TYPE TRANSCRIPTIONAL REGULATOR EXSA"/>
    <property type="match status" value="1"/>
</dbReference>
<dbReference type="InterPro" id="IPR009057">
    <property type="entry name" value="Homeodomain-like_sf"/>
</dbReference>